<dbReference type="AlphaFoldDB" id="A0A3D8YC99"/>
<evidence type="ECO:0000313" key="2">
    <source>
        <dbReference type="EMBL" id="REA61996.1"/>
    </source>
</evidence>
<gene>
    <name evidence="2" type="ORF">DSL64_10020</name>
</gene>
<evidence type="ECO:0000256" key="1">
    <source>
        <dbReference type="SAM" id="Phobius"/>
    </source>
</evidence>
<accession>A0A3D8YC99</accession>
<proteinExistence type="predicted"/>
<keyword evidence="1" id="KW-0812">Transmembrane</keyword>
<dbReference type="EMBL" id="QNUL01000006">
    <property type="protein sequence ID" value="REA61996.1"/>
    <property type="molecule type" value="Genomic_DNA"/>
</dbReference>
<dbReference type="Proteomes" id="UP000256373">
    <property type="component" value="Unassembled WGS sequence"/>
</dbReference>
<dbReference type="OrthoDB" id="9873158at2"/>
<name>A0A3D8YC99_9BACT</name>
<keyword evidence="1" id="KW-1133">Transmembrane helix</keyword>
<protein>
    <recommendedName>
        <fullName evidence="4">DUF3592 domain-containing protein</fullName>
    </recommendedName>
</protein>
<keyword evidence="1" id="KW-0472">Membrane</keyword>
<dbReference type="RefSeq" id="WP_115830631.1">
    <property type="nucleotide sequence ID" value="NZ_QNUL01000006.1"/>
</dbReference>
<sequence length="154" mass="18034">MEANGTSSLQNKGFRQEKREFWQWPVLLAIVVLIAFNIYQDYKTELQTKETGTLIEVPVIQKIRSSGSRGSKSKIGIMHGHVPIYVVAKSKAWFRSATVGSTIKVIYSSRYHTYLDPNKKKFDVEISFIAFFSFVGLMILWRWIWLGLYIWYWK</sequence>
<feature type="transmembrane region" description="Helical" evidence="1">
    <location>
        <begin position="128"/>
        <end position="152"/>
    </location>
</feature>
<comment type="caution">
    <text evidence="2">The sequence shown here is derived from an EMBL/GenBank/DDBJ whole genome shotgun (WGS) entry which is preliminary data.</text>
</comment>
<feature type="transmembrane region" description="Helical" evidence="1">
    <location>
        <begin position="21"/>
        <end position="39"/>
    </location>
</feature>
<evidence type="ECO:0008006" key="4">
    <source>
        <dbReference type="Google" id="ProtNLM"/>
    </source>
</evidence>
<organism evidence="2 3">
    <name type="scientific">Dyadobacter luteus</name>
    <dbReference type="NCBI Taxonomy" id="2259619"/>
    <lineage>
        <taxon>Bacteria</taxon>
        <taxon>Pseudomonadati</taxon>
        <taxon>Bacteroidota</taxon>
        <taxon>Cytophagia</taxon>
        <taxon>Cytophagales</taxon>
        <taxon>Spirosomataceae</taxon>
        <taxon>Dyadobacter</taxon>
    </lineage>
</organism>
<reference evidence="2 3" key="1">
    <citation type="submission" date="2018-07" db="EMBL/GenBank/DDBJ databases">
        <title>Dyadobacter roseus sp. nov., isolated from rose rhizosphere soil.</title>
        <authorList>
            <person name="Chen L."/>
        </authorList>
    </citation>
    <scope>NUCLEOTIDE SEQUENCE [LARGE SCALE GENOMIC DNA]</scope>
    <source>
        <strain evidence="2 3">RS19</strain>
    </source>
</reference>
<evidence type="ECO:0000313" key="3">
    <source>
        <dbReference type="Proteomes" id="UP000256373"/>
    </source>
</evidence>
<keyword evidence="3" id="KW-1185">Reference proteome</keyword>